<keyword evidence="1" id="KW-0812">Transmembrane</keyword>
<evidence type="ECO:0000313" key="3">
    <source>
        <dbReference type="Proteomes" id="UP001335648"/>
    </source>
</evidence>
<dbReference type="AlphaFoldDB" id="A0AAN8BDX1"/>
<evidence type="ECO:0000256" key="1">
    <source>
        <dbReference type="SAM" id="Phobius"/>
    </source>
</evidence>
<feature type="transmembrane region" description="Helical" evidence="1">
    <location>
        <begin position="148"/>
        <end position="167"/>
    </location>
</feature>
<proteinExistence type="predicted"/>
<dbReference type="EMBL" id="JAULUE010002061">
    <property type="protein sequence ID" value="KAK5883053.1"/>
    <property type="molecule type" value="Genomic_DNA"/>
</dbReference>
<keyword evidence="1" id="KW-0472">Membrane</keyword>
<keyword evidence="3" id="KW-1185">Reference proteome</keyword>
<feature type="transmembrane region" description="Helical" evidence="1">
    <location>
        <begin position="291"/>
        <end position="309"/>
    </location>
</feature>
<reference evidence="2 3" key="1">
    <citation type="journal article" date="2023" name="Mol. Biol. Evol.">
        <title>Genomics of Secondarily Temperate Adaptation in the Only Non-Antarctic Icefish.</title>
        <authorList>
            <person name="Rivera-Colon A.G."/>
            <person name="Rayamajhi N."/>
            <person name="Minhas B.F."/>
            <person name="Madrigal G."/>
            <person name="Bilyk K.T."/>
            <person name="Yoon V."/>
            <person name="Hune M."/>
            <person name="Gregory S."/>
            <person name="Cheng C.H.C."/>
            <person name="Catchen J.M."/>
        </authorList>
    </citation>
    <scope>NUCLEOTIDE SEQUENCE [LARGE SCALE GENOMIC DNA]</scope>
    <source>
        <strain evidence="2">JC2023a</strain>
    </source>
</reference>
<name>A0AAN8BDX1_9TELE</name>
<organism evidence="2 3">
    <name type="scientific">Champsocephalus esox</name>
    <name type="common">pike icefish</name>
    <dbReference type="NCBI Taxonomy" id="159716"/>
    <lineage>
        <taxon>Eukaryota</taxon>
        <taxon>Metazoa</taxon>
        <taxon>Chordata</taxon>
        <taxon>Craniata</taxon>
        <taxon>Vertebrata</taxon>
        <taxon>Euteleostomi</taxon>
        <taxon>Actinopterygii</taxon>
        <taxon>Neopterygii</taxon>
        <taxon>Teleostei</taxon>
        <taxon>Neoteleostei</taxon>
        <taxon>Acanthomorphata</taxon>
        <taxon>Eupercaria</taxon>
        <taxon>Perciformes</taxon>
        <taxon>Notothenioidei</taxon>
        <taxon>Channichthyidae</taxon>
        <taxon>Champsocephalus</taxon>
    </lineage>
</organism>
<dbReference type="Proteomes" id="UP001335648">
    <property type="component" value="Unassembled WGS sequence"/>
</dbReference>
<feature type="transmembrane region" description="Helical" evidence="1">
    <location>
        <begin position="202"/>
        <end position="220"/>
    </location>
</feature>
<comment type="caution">
    <text evidence="2">The sequence shown here is derived from an EMBL/GenBank/DDBJ whole genome shotgun (WGS) entry which is preliminary data.</text>
</comment>
<gene>
    <name evidence="2" type="ORF">CesoFtcFv8_019423</name>
</gene>
<sequence>MASTSTPSEEKMLNIQRPFSVKLYNQHMDLMDQCVAVYPHRRKNKRWYIKVFFTVNAWHLQHVWSGRDGSSALQGTCSSCAHKCRIQSRYAEEKDPVPPHLGSAEQCPRHPLRSGPGNHWPQLTGAKHANRCQDAACTRRTKYICMQCRVALCPGCFVPWVLCALGALRPGCFAPWVLCALGALCPRCFVLCALGALCPGRFVPWALCALGALCPGRFVLCALGALRFVLWALCALGALCFVPWALCALCSGRFVPWVLCALGALCFVPWALCALGALCFVPWALCALCSGRFAPWVLCALGALPITMVDRKVK</sequence>
<protein>
    <submittedName>
        <fullName evidence="2">Uncharacterized protein</fullName>
    </submittedName>
</protein>
<accession>A0AAN8BDX1</accession>
<feature type="transmembrane region" description="Helical" evidence="1">
    <location>
        <begin position="226"/>
        <end position="250"/>
    </location>
</feature>
<feature type="transmembrane region" description="Helical" evidence="1">
    <location>
        <begin position="257"/>
        <end position="285"/>
    </location>
</feature>
<keyword evidence="1" id="KW-1133">Transmembrane helix</keyword>
<evidence type="ECO:0000313" key="2">
    <source>
        <dbReference type="EMBL" id="KAK5883053.1"/>
    </source>
</evidence>
<feature type="transmembrane region" description="Helical" evidence="1">
    <location>
        <begin position="173"/>
        <end position="195"/>
    </location>
</feature>